<evidence type="ECO:0000313" key="2">
    <source>
        <dbReference type="EMBL" id="EXI62220.1"/>
    </source>
</evidence>
<evidence type="ECO:0000313" key="3">
    <source>
        <dbReference type="Proteomes" id="UP000054123"/>
    </source>
</evidence>
<dbReference type="EMBL" id="JANJ01000004">
    <property type="protein sequence ID" value="EXI62220.1"/>
    <property type="molecule type" value="Genomic_DNA"/>
</dbReference>
<accession>A0A011NCS1</accession>
<name>A0A011NCS1_9PAST</name>
<protein>
    <submittedName>
        <fullName evidence="2">Phage head morphogenesis protein</fullName>
    </submittedName>
</protein>
<organism evidence="2 3">
    <name type="scientific">Mannheimia granulomatis</name>
    <dbReference type="NCBI Taxonomy" id="85402"/>
    <lineage>
        <taxon>Bacteria</taxon>
        <taxon>Pseudomonadati</taxon>
        <taxon>Pseudomonadota</taxon>
        <taxon>Gammaproteobacteria</taxon>
        <taxon>Pasteurellales</taxon>
        <taxon>Pasteurellaceae</taxon>
        <taxon>Mannheimia</taxon>
    </lineage>
</organism>
<reference evidence="2 3" key="1">
    <citation type="journal article" date="2014" name="Genome Announc.">
        <title>Genome Sequence of a Presumptive Mannheimia haemolytica Strain with an A1/A6-Cross-Reactive Serotype from a White-Tailed Deer (Odocoileus virginianus).</title>
        <authorList>
            <person name="Lawrence P.K."/>
            <person name="Bey R.F."/>
            <person name="Wiener B."/>
            <person name="Kittichotirat W."/>
            <person name="Bumgarner R.E."/>
        </authorList>
    </citation>
    <scope>NUCLEOTIDE SEQUENCE [LARGE SCALE GENOMIC DNA]</scope>
    <source>
        <strain evidence="2 3">PKL10</strain>
    </source>
</reference>
<dbReference type="InterPro" id="IPR006528">
    <property type="entry name" value="Phage_head_morphogenesis_dom"/>
</dbReference>
<comment type="caution">
    <text evidence="2">The sequence shown here is derived from an EMBL/GenBank/DDBJ whole genome shotgun (WGS) entry which is preliminary data.</text>
</comment>
<keyword evidence="3" id="KW-1185">Reference proteome</keyword>
<feature type="domain" description="Phage head morphogenesis" evidence="1">
    <location>
        <begin position="55"/>
        <end position="169"/>
    </location>
</feature>
<dbReference type="RefSeq" id="WP_051498297.1">
    <property type="nucleotide sequence ID" value="NZ_AVSP01000014.1"/>
</dbReference>
<sequence>MTTIVAKPLPFNEQIDYFRRKINIPTASYLDIYGEAHDYAFAVAGAHTQEIVGDFRKAVDEVIEQGGTLEQFRKRFDEIVEKHSWEYNGGRNWRSRIIYDTNLYASYNHGRYTQQKALADVQPYWEYEHNDSAHPRPEHQAWDGKVLRADDPWWDYHYPVRAYGCHCTVRALDDFDLQAEGKTVSPSPEIEWEEKLIGQRSGSPRIVRVPKGVDPSFEHPKRLVPVHKVDEILFQKLVEAPPQFAASAVSNVLNYAPALALLNKSVKEMVDTVVSERVPRGTMKYVGAMPRPVIQKLEALDKAPQTAVIAVRDEDILHALRDSKQGKGISLPVEFWQQLPEKLRQPNAILLDTNQKQPTLLFVYSTDQGKVAIKMDYEVRIKDKLSKQKERIKLNMVRTGSKIEPTKEWGNLKNSYEVLWGSLE</sequence>
<dbReference type="AlphaFoldDB" id="A0A011NCS1"/>
<gene>
    <name evidence="2" type="ORF">AK33_05705</name>
</gene>
<dbReference type="Pfam" id="PF04233">
    <property type="entry name" value="Phage_Mu_F"/>
    <property type="match status" value="1"/>
</dbReference>
<evidence type="ECO:0000259" key="1">
    <source>
        <dbReference type="Pfam" id="PF04233"/>
    </source>
</evidence>
<dbReference type="Proteomes" id="UP000054123">
    <property type="component" value="Unassembled WGS sequence"/>
</dbReference>
<proteinExistence type="predicted"/>
<dbReference type="PATRIC" id="fig|1450449.3.peg.1114"/>
<dbReference type="OrthoDB" id="9813502at2"/>